<organism evidence="1 2">
    <name type="scientific">Neisseria macacae ATCC 33926</name>
    <dbReference type="NCBI Taxonomy" id="997348"/>
    <lineage>
        <taxon>Bacteria</taxon>
        <taxon>Pseudomonadati</taxon>
        <taxon>Pseudomonadota</taxon>
        <taxon>Betaproteobacteria</taxon>
        <taxon>Neisseriales</taxon>
        <taxon>Neisseriaceae</taxon>
        <taxon>Neisseria</taxon>
    </lineage>
</organism>
<comment type="caution">
    <text evidence="1">The sequence shown here is derived from an EMBL/GenBank/DDBJ whole genome shotgun (WGS) entry which is preliminary data.</text>
</comment>
<evidence type="ECO:0008006" key="3">
    <source>
        <dbReference type="Google" id="ProtNLM"/>
    </source>
</evidence>
<reference evidence="1 2" key="1">
    <citation type="submission" date="2011-05" db="EMBL/GenBank/DDBJ databases">
        <authorList>
            <person name="Muzny D."/>
            <person name="Qin X."/>
            <person name="Deng J."/>
            <person name="Jiang H."/>
            <person name="Liu Y."/>
            <person name="Qu J."/>
            <person name="Song X.-Z."/>
            <person name="Zhang L."/>
            <person name="Thornton R."/>
            <person name="Coyle M."/>
            <person name="Francisco L."/>
            <person name="Jackson L."/>
            <person name="Javaid M."/>
            <person name="Korchina V."/>
            <person name="Kovar C."/>
            <person name="Mata R."/>
            <person name="Mathew T."/>
            <person name="Ngo R."/>
            <person name="Nguyen L."/>
            <person name="Nguyen N."/>
            <person name="Okwuonu G."/>
            <person name="Ongeri F."/>
            <person name="Pham C."/>
            <person name="Simmons D."/>
            <person name="Wilczek-Boney K."/>
            <person name="Hale W."/>
            <person name="Jakkamsetti A."/>
            <person name="Pham P."/>
            <person name="Ruth R."/>
            <person name="San Lucas F."/>
            <person name="Warren J."/>
            <person name="Zhang J."/>
            <person name="Zhao Z."/>
            <person name="Zhou C."/>
            <person name="Zhu D."/>
            <person name="Lee S."/>
            <person name="Bess C."/>
            <person name="Blankenburg K."/>
            <person name="Forbes L."/>
            <person name="Fu Q."/>
            <person name="Gubbala S."/>
            <person name="Hirani K."/>
            <person name="Jayaseelan J.C."/>
            <person name="Lara F."/>
            <person name="Munidasa M."/>
            <person name="Palculict T."/>
            <person name="Patil S."/>
            <person name="Pu L.-L."/>
            <person name="Saada N."/>
            <person name="Tang L."/>
            <person name="Weissenberger G."/>
            <person name="Zhu Y."/>
            <person name="Hemphill L."/>
            <person name="Shang Y."/>
            <person name="Youmans B."/>
            <person name="Ayvaz T."/>
            <person name="Ross M."/>
            <person name="Santibanez J."/>
            <person name="Aqrawi P."/>
            <person name="Gross S."/>
            <person name="Joshi V."/>
            <person name="Fowler G."/>
            <person name="Nazareth L."/>
            <person name="Reid J."/>
            <person name="Worley K."/>
            <person name="Petrosino J."/>
            <person name="Highlander S."/>
            <person name="Gibbs R."/>
        </authorList>
    </citation>
    <scope>NUCLEOTIDE SEQUENCE [LARGE SCALE GENOMIC DNA]</scope>
    <source>
        <strain evidence="1 2">ATCC 33926</strain>
    </source>
</reference>
<dbReference type="Proteomes" id="UP000004982">
    <property type="component" value="Unassembled WGS sequence"/>
</dbReference>
<evidence type="ECO:0000313" key="2">
    <source>
        <dbReference type="Proteomes" id="UP000004982"/>
    </source>
</evidence>
<dbReference type="PROSITE" id="PS51257">
    <property type="entry name" value="PROKAR_LIPOPROTEIN"/>
    <property type="match status" value="1"/>
</dbReference>
<dbReference type="EMBL" id="AFQE01000006">
    <property type="protein sequence ID" value="EGQ78526.1"/>
    <property type="molecule type" value="Genomic_DNA"/>
</dbReference>
<sequence length="44" mass="4833">MKKAALFIALIGALSACNTIHSVARDANTAVQAWNDDYQKQNNR</sequence>
<protein>
    <recommendedName>
        <fullName evidence="3">Lipoprotein</fullName>
    </recommendedName>
</protein>
<dbReference type="AlphaFoldDB" id="A0AA36XLW0"/>
<proteinExistence type="predicted"/>
<accession>A0AA36XLW0</accession>
<gene>
    <name evidence="1" type="ORF">HMPREF9418_0066</name>
</gene>
<evidence type="ECO:0000313" key="1">
    <source>
        <dbReference type="EMBL" id="EGQ78526.1"/>
    </source>
</evidence>
<dbReference type="RefSeq" id="WP_003775895.1">
    <property type="nucleotide sequence ID" value="NZ_CP094241.1"/>
</dbReference>
<name>A0AA36XLW0_9NEIS</name>